<dbReference type="Proteomes" id="UP000586454">
    <property type="component" value="Unassembled WGS sequence"/>
</dbReference>
<dbReference type="EMBL" id="CAIJCS010000014">
    <property type="protein sequence ID" value="CAC9924517.1"/>
    <property type="molecule type" value="Genomic_DNA"/>
</dbReference>
<proteinExistence type="predicted"/>
<dbReference type="AlphaFoldDB" id="A0A6V6XZ46"/>
<comment type="caution">
    <text evidence="1">The sequence shown here is derived from an EMBL/GenBank/DDBJ whole genome shotgun (WGS) entry which is preliminary data.</text>
</comment>
<name>A0A6V6XZ46_9FIRM</name>
<protein>
    <submittedName>
        <fullName evidence="1">Uncharacterized protein</fullName>
    </submittedName>
</protein>
<dbReference type="RefSeq" id="WP_281359967.1">
    <property type="nucleotide sequence ID" value="NZ_CAIJCS010000014.1"/>
</dbReference>
<reference evidence="1 2" key="1">
    <citation type="submission" date="2020-06" db="EMBL/GenBank/DDBJ databases">
        <authorList>
            <person name="Criscuolo A."/>
        </authorList>
    </citation>
    <scope>NUCLEOTIDE SEQUENCE [LARGE SCALE GENOMIC DNA]</scope>
    <source>
        <strain evidence="1">1804121828</strain>
    </source>
</reference>
<keyword evidence="2" id="KW-1185">Reference proteome</keyword>
<accession>A0A6V6XZ46</accession>
<organism evidence="1 2">
    <name type="scientific">Aedoeadaptatus nemausensis</name>
    <dbReference type="NCBI Taxonomy" id="2582829"/>
    <lineage>
        <taxon>Bacteria</taxon>
        <taxon>Bacillati</taxon>
        <taxon>Bacillota</taxon>
        <taxon>Tissierellia</taxon>
        <taxon>Tissierellales</taxon>
        <taxon>Peptoniphilaceae</taxon>
        <taxon>Aedoeadaptatus</taxon>
    </lineage>
</organism>
<evidence type="ECO:0000313" key="1">
    <source>
        <dbReference type="EMBL" id="CAC9924517.1"/>
    </source>
</evidence>
<gene>
    <name evidence="1" type="ORF">PEPNEM18_00265</name>
</gene>
<evidence type="ECO:0000313" key="2">
    <source>
        <dbReference type="Proteomes" id="UP000586454"/>
    </source>
</evidence>
<sequence length="44" mass="5288">MKFKKILKILAFTKAFKALNHKPVRKASGGIFKKYILWKILRRR</sequence>